<dbReference type="AlphaFoldDB" id="A0A9W7DP83"/>
<comment type="caution">
    <text evidence="2">The sequence shown here is derived from an EMBL/GenBank/DDBJ whole genome shotgun (WGS) entry which is preliminary data.</text>
</comment>
<feature type="compositionally biased region" description="Polar residues" evidence="1">
    <location>
        <begin position="23"/>
        <end position="32"/>
    </location>
</feature>
<feature type="region of interest" description="Disordered" evidence="1">
    <location>
        <begin position="16"/>
        <end position="42"/>
    </location>
</feature>
<feature type="compositionally biased region" description="Polar residues" evidence="1">
    <location>
        <begin position="169"/>
        <end position="183"/>
    </location>
</feature>
<name>A0A9W7DP83_9STRA</name>
<feature type="compositionally biased region" description="Basic and acidic residues" evidence="1">
    <location>
        <begin position="106"/>
        <end position="119"/>
    </location>
</feature>
<keyword evidence="3" id="KW-1185">Reference proteome</keyword>
<feature type="compositionally biased region" description="Low complexity" evidence="1">
    <location>
        <begin position="120"/>
        <end position="130"/>
    </location>
</feature>
<protein>
    <submittedName>
        <fullName evidence="2">Uncharacterized protein</fullName>
    </submittedName>
</protein>
<dbReference type="EMBL" id="BRXZ01003227">
    <property type="protein sequence ID" value="GMH50283.1"/>
    <property type="molecule type" value="Genomic_DNA"/>
</dbReference>
<feature type="region of interest" description="Disordered" evidence="1">
    <location>
        <begin position="103"/>
        <end position="220"/>
    </location>
</feature>
<feature type="compositionally biased region" description="Low complexity" evidence="1">
    <location>
        <begin position="140"/>
        <end position="155"/>
    </location>
</feature>
<sequence>MAFFLKLDEATSDSPIMGIPASTLFNPESPRSSKFAPLDPPPQINRVTLAQRKQEVVAIRNSTHERKRRVIRERREEQARLAEENLHRRVDGACLRRAAKLSKQKARLEEHHRRVELLRSPKSTPLFTPLSSPPGSPITSDSGYSSMFSSSPEKSPYLPGSRVFPPSFSLASPPNSGSPSFPTKASPRRVSERLKRASRRRLALSLERSRQSTAALERSEMAAIRREEKIERRRKEAGGK</sequence>
<organism evidence="2 3">
    <name type="scientific">Triparma retinervis</name>
    <dbReference type="NCBI Taxonomy" id="2557542"/>
    <lineage>
        <taxon>Eukaryota</taxon>
        <taxon>Sar</taxon>
        <taxon>Stramenopiles</taxon>
        <taxon>Ochrophyta</taxon>
        <taxon>Bolidophyceae</taxon>
        <taxon>Parmales</taxon>
        <taxon>Triparmaceae</taxon>
        <taxon>Triparma</taxon>
    </lineage>
</organism>
<evidence type="ECO:0000313" key="3">
    <source>
        <dbReference type="Proteomes" id="UP001165082"/>
    </source>
</evidence>
<proteinExistence type="predicted"/>
<feature type="non-terminal residue" evidence="2">
    <location>
        <position position="240"/>
    </location>
</feature>
<evidence type="ECO:0000313" key="2">
    <source>
        <dbReference type="EMBL" id="GMH50283.1"/>
    </source>
</evidence>
<accession>A0A9W7DP83</accession>
<evidence type="ECO:0000256" key="1">
    <source>
        <dbReference type="SAM" id="MobiDB-lite"/>
    </source>
</evidence>
<dbReference type="Proteomes" id="UP001165082">
    <property type="component" value="Unassembled WGS sequence"/>
</dbReference>
<gene>
    <name evidence="2" type="ORF">TrRE_jg1734</name>
</gene>
<reference evidence="2" key="1">
    <citation type="submission" date="2022-07" db="EMBL/GenBank/DDBJ databases">
        <title>Genome analysis of Parmales, a sister group of diatoms, reveals the evolutionary specialization of diatoms from phago-mixotrophs to photoautotrophs.</title>
        <authorList>
            <person name="Ban H."/>
            <person name="Sato S."/>
            <person name="Yoshikawa S."/>
            <person name="Kazumasa Y."/>
            <person name="Nakamura Y."/>
            <person name="Ichinomiya M."/>
            <person name="Saitoh K."/>
            <person name="Sato N."/>
            <person name="Blanc-Mathieu R."/>
            <person name="Endo H."/>
            <person name="Kuwata A."/>
            <person name="Ogata H."/>
        </authorList>
    </citation>
    <scope>NUCLEOTIDE SEQUENCE</scope>
</reference>